<dbReference type="EMBL" id="KN831946">
    <property type="protein sequence ID" value="KIO13508.1"/>
    <property type="molecule type" value="Genomic_DNA"/>
</dbReference>
<feature type="repeat" description="WD" evidence="8">
    <location>
        <begin position="181"/>
        <end position="214"/>
    </location>
</feature>
<evidence type="ECO:0000256" key="5">
    <source>
        <dbReference type="ARBA" id="ARBA00022574"/>
    </source>
</evidence>
<dbReference type="InterPro" id="IPR011989">
    <property type="entry name" value="ARM-like"/>
</dbReference>
<dbReference type="GO" id="GO:0043130">
    <property type="term" value="F:ubiquitin binding"/>
    <property type="evidence" value="ECO:0007669"/>
    <property type="project" value="TreeGrafter"/>
</dbReference>
<dbReference type="GO" id="GO:0005737">
    <property type="term" value="C:cytoplasm"/>
    <property type="evidence" value="ECO:0007669"/>
    <property type="project" value="UniProtKB-SubCell"/>
</dbReference>
<dbReference type="STRING" id="870435.A0A0C3JWJ7"/>
<reference evidence="12 13" key="1">
    <citation type="submission" date="2014-04" db="EMBL/GenBank/DDBJ databases">
        <authorList>
            <consortium name="DOE Joint Genome Institute"/>
            <person name="Kuo A."/>
            <person name="Kohler A."/>
            <person name="Costa M.D."/>
            <person name="Nagy L.G."/>
            <person name="Floudas D."/>
            <person name="Copeland A."/>
            <person name="Barry K.W."/>
            <person name="Cichocki N."/>
            <person name="Veneault-Fourrey C."/>
            <person name="LaButti K."/>
            <person name="Lindquist E.A."/>
            <person name="Lipzen A."/>
            <person name="Lundell T."/>
            <person name="Morin E."/>
            <person name="Murat C."/>
            <person name="Sun H."/>
            <person name="Tunlid A."/>
            <person name="Henrissat B."/>
            <person name="Grigoriev I.V."/>
            <person name="Hibbett D.S."/>
            <person name="Martin F."/>
            <person name="Nordberg H.P."/>
            <person name="Cantor M.N."/>
            <person name="Hua S.X."/>
        </authorList>
    </citation>
    <scope>NUCLEOTIDE SEQUENCE [LARGE SCALE GENOMIC DNA]</scope>
    <source>
        <strain evidence="12 13">Marx 270</strain>
    </source>
</reference>
<dbReference type="OrthoDB" id="10265988at2759"/>
<dbReference type="InterPro" id="IPR013535">
    <property type="entry name" value="PUL_dom"/>
</dbReference>
<evidence type="ECO:0000256" key="3">
    <source>
        <dbReference type="ARBA" id="ARBA00008495"/>
    </source>
</evidence>
<evidence type="ECO:0000256" key="8">
    <source>
        <dbReference type="PROSITE-ProRule" id="PRU00221"/>
    </source>
</evidence>
<dbReference type="InterPro" id="IPR015155">
    <property type="entry name" value="PFU"/>
</dbReference>
<evidence type="ECO:0000256" key="1">
    <source>
        <dbReference type="ARBA" id="ARBA00004123"/>
    </source>
</evidence>
<evidence type="ECO:0000256" key="6">
    <source>
        <dbReference type="ARBA" id="ARBA00022737"/>
    </source>
</evidence>
<comment type="subcellular location">
    <subcellularLocation>
        <location evidence="2">Cytoplasm</location>
    </subcellularLocation>
    <subcellularLocation>
        <location evidence="1">Nucleus</location>
    </subcellularLocation>
</comment>
<dbReference type="SUPFAM" id="SSF50978">
    <property type="entry name" value="WD40 repeat-like"/>
    <property type="match status" value="1"/>
</dbReference>
<dbReference type="HOGENOM" id="CLU_011791_2_0_1"/>
<dbReference type="FunCoup" id="A0A0C3JWJ7">
    <property type="interactions" value="1138"/>
</dbReference>
<feature type="region of interest" description="Disordered" evidence="9">
    <location>
        <begin position="458"/>
        <end position="478"/>
    </location>
</feature>
<proteinExistence type="inferred from homology"/>
<sequence>MPYKLSATLLSHTSDVRAVASPSDNLILSASRDSSAISWSRVSSSSFAPASILRAGSKFVNAVAYLPPTPRAPRGCMVVGGQDMVVNIFALDSSNKDDPEYTLVGHSDNVCTLNVGPEGTIISGSWDKTAKVWKNFTLQYDLRGHGQSVWSVLAISETEFLTASADKTIKFWDQHKAIRTYEGHRDAVRGLALVPDIGFASCSNDSEVRVWTMEGDTVYSLTGHTSFVYSLSVLPNGDLVSAGEDRSVRVWRDGECSQVLVHPAISVWTVSTMPNGDIVSGCSDGVIRVFSESEERWANSADLKAFEDQVSRQSLPSQQVGDVKKSDLPGHEALAVPGRKAGEVKMVRNGDVVEAHQWDSSSSSWQKIGEVVDAVGSSRKQLYNGKEYDYVFDVDIQEGAPPLKLPVNVSENPYVAAQRFLEQNDLSLSYLDQVVKFIEQNTAGIKLGDDSNYTDPYTGTTRYQPPVRSHADAASSSYMDPYTGANRYTASRASAPPESRTLKIIPYSKPLSFKQANIPAMQAKMYQFDEALRSEISTETLAMHPEELKMIEETFTYLVQASSQSSSPSTTLSWAHAETITQILDRWPMSQRFPVLDLCRLIMAYPLNAPATPGSREKLFDYLFKACDWTSVTLEKKPMTKTQETSVLLLFRTIANSLLEETPLHDGQWVTQVFKALSQASQLLLTRTQKVALASILFNFSCIGLKGSVPADARALHLSLISQVRILLRSQNDDPEAACRTCVALGKVLYATKSQKSPLDIQSSQLTDIKNALGAIKSAFPDQRIADVYMDIVALI</sequence>
<dbReference type="GO" id="GO:0010992">
    <property type="term" value="P:ubiquitin recycling"/>
    <property type="evidence" value="ECO:0007669"/>
    <property type="project" value="TreeGrafter"/>
</dbReference>
<dbReference type="InterPro" id="IPR038122">
    <property type="entry name" value="PFU_sf"/>
</dbReference>
<dbReference type="CDD" id="cd00200">
    <property type="entry name" value="WD40"/>
    <property type="match status" value="1"/>
</dbReference>
<evidence type="ECO:0008006" key="14">
    <source>
        <dbReference type="Google" id="ProtNLM"/>
    </source>
</evidence>
<dbReference type="PROSITE" id="PS50082">
    <property type="entry name" value="WD_REPEATS_2"/>
    <property type="match status" value="4"/>
</dbReference>
<organism evidence="12 13">
    <name type="scientific">Pisolithus tinctorius Marx 270</name>
    <dbReference type="NCBI Taxonomy" id="870435"/>
    <lineage>
        <taxon>Eukaryota</taxon>
        <taxon>Fungi</taxon>
        <taxon>Dikarya</taxon>
        <taxon>Basidiomycota</taxon>
        <taxon>Agaricomycotina</taxon>
        <taxon>Agaricomycetes</taxon>
        <taxon>Agaricomycetidae</taxon>
        <taxon>Boletales</taxon>
        <taxon>Sclerodermatineae</taxon>
        <taxon>Pisolithaceae</taxon>
        <taxon>Pisolithus</taxon>
    </lineage>
</organism>
<dbReference type="InterPro" id="IPR015943">
    <property type="entry name" value="WD40/YVTN_repeat-like_dom_sf"/>
</dbReference>
<keyword evidence="5 8" id="KW-0853">WD repeat</keyword>
<evidence type="ECO:0000256" key="7">
    <source>
        <dbReference type="ARBA" id="ARBA00023242"/>
    </source>
</evidence>
<keyword evidence="6" id="KW-0677">Repeat</keyword>
<keyword evidence="4" id="KW-0963">Cytoplasm</keyword>
<keyword evidence="7" id="KW-0539">Nucleus</keyword>
<name>A0A0C3JWJ7_PISTI</name>
<evidence type="ECO:0000256" key="9">
    <source>
        <dbReference type="SAM" id="MobiDB-lite"/>
    </source>
</evidence>
<feature type="domain" description="PUL" evidence="11">
    <location>
        <begin position="503"/>
        <end position="795"/>
    </location>
</feature>
<comment type="similarity">
    <text evidence="3">Belongs to the WD repeat PLAP family.</text>
</comment>
<dbReference type="PROSITE" id="PS51396">
    <property type="entry name" value="PUL"/>
    <property type="match status" value="1"/>
</dbReference>
<dbReference type="Proteomes" id="UP000054217">
    <property type="component" value="Unassembled WGS sequence"/>
</dbReference>
<dbReference type="Pfam" id="PF08324">
    <property type="entry name" value="PUL"/>
    <property type="match status" value="1"/>
</dbReference>
<dbReference type="FunFam" id="2.130.10.10:FF:000175">
    <property type="entry name" value="Phospholipase A-2-activating protein"/>
    <property type="match status" value="1"/>
</dbReference>
<dbReference type="AlphaFoldDB" id="A0A0C3JWJ7"/>
<accession>A0A0C3JWJ7</accession>
<dbReference type="PANTHER" id="PTHR19849:SF0">
    <property type="entry name" value="PHOSPHOLIPASE A-2-ACTIVATING PROTEIN"/>
    <property type="match status" value="1"/>
</dbReference>
<feature type="repeat" description="WD" evidence="8">
    <location>
        <begin position="142"/>
        <end position="173"/>
    </location>
</feature>
<dbReference type="InterPro" id="IPR020472">
    <property type="entry name" value="WD40_PAC1"/>
</dbReference>
<dbReference type="PRINTS" id="PR00320">
    <property type="entry name" value="GPROTEINBRPT"/>
</dbReference>
<dbReference type="PROSITE" id="PS51394">
    <property type="entry name" value="PFU"/>
    <property type="match status" value="1"/>
</dbReference>
<feature type="domain" description="PFU" evidence="10">
    <location>
        <begin position="357"/>
        <end position="452"/>
    </location>
</feature>
<dbReference type="InParanoid" id="A0A0C3JWJ7"/>
<evidence type="ECO:0000259" key="10">
    <source>
        <dbReference type="PROSITE" id="PS51394"/>
    </source>
</evidence>
<evidence type="ECO:0000259" key="11">
    <source>
        <dbReference type="PROSITE" id="PS51396"/>
    </source>
</evidence>
<evidence type="ECO:0000256" key="2">
    <source>
        <dbReference type="ARBA" id="ARBA00004496"/>
    </source>
</evidence>
<keyword evidence="13" id="KW-1185">Reference proteome</keyword>
<dbReference type="GO" id="GO:0005634">
    <property type="term" value="C:nucleus"/>
    <property type="evidence" value="ECO:0007669"/>
    <property type="project" value="UniProtKB-SubCell"/>
</dbReference>
<dbReference type="PANTHER" id="PTHR19849">
    <property type="entry name" value="PHOSPHOLIPASE A-2-ACTIVATING PROTEIN"/>
    <property type="match status" value="1"/>
</dbReference>
<evidence type="ECO:0000256" key="4">
    <source>
        <dbReference type="ARBA" id="ARBA00022490"/>
    </source>
</evidence>
<dbReference type="PROSITE" id="PS50294">
    <property type="entry name" value="WD_REPEATS_REGION"/>
    <property type="match status" value="3"/>
</dbReference>
<feature type="repeat" description="WD" evidence="8">
    <location>
        <begin position="221"/>
        <end position="251"/>
    </location>
</feature>
<dbReference type="Gene3D" id="3.10.20.870">
    <property type="entry name" value="PFU (PLAA family ubiquitin binding), C-terminal domain"/>
    <property type="match status" value="1"/>
</dbReference>
<dbReference type="Pfam" id="PF00400">
    <property type="entry name" value="WD40"/>
    <property type="match status" value="6"/>
</dbReference>
<dbReference type="SMART" id="SM00320">
    <property type="entry name" value="WD40"/>
    <property type="match status" value="7"/>
</dbReference>
<feature type="repeat" description="WD" evidence="8">
    <location>
        <begin position="103"/>
        <end position="134"/>
    </location>
</feature>
<reference evidence="13" key="2">
    <citation type="submission" date="2015-01" db="EMBL/GenBank/DDBJ databases">
        <title>Evolutionary Origins and Diversification of the Mycorrhizal Mutualists.</title>
        <authorList>
            <consortium name="DOE Joint Genome Institute"/>
            <consortium name="Mycorrhizal Genomics Consortium"/>
            <person name="Kohler A."/>
            <person name="Kuo A."/>
            <person name="Nagy L.G."/>
            <person name="Floudas D."/>
            <person name="Copeland A."/>
            <person name="Barry K.W."/>
            <person name="Cichocki N."/>
            <person name="Veneault-Fourrey C."/>
            <person name="LaButti K."/>
            <person name="Lindquist E.A."/>
            <person name="Lipzen A."/>
            <person name="Lundell T."/>
            <person name="Morin E."/>
            <person name="Murat C."/>
            <person name="Riley R."/>
            <person name="Ohm R."/>
            <person name="Sun H."/>
            <person name="Tunlid A."/>
            <person name="Henrissat B."/>
            <person name="Grigoriev I.V."/>
            <person name="Hibbett D.S."/>
            <person name="Martin F."/>
        </authorList>
    </citation>
    <scope>NUCLEOTIDE SEQUENCE [LARGE SCALE GENOMIC DNA]</scope>
    <source>
        <strain evidence="13">Marx 270</strain>
    </source>
</reference>
<evidence type="ECO:0000313" key="12">
    <source>
        <dbReference type="EMBL" id="KIO13508.1"/>
    </source>
</evidence>
<dbReference type="Gene3D" id="2.130.10.10">
    <property type="entry name" value="YVTN repeat-like/Quinoprotein amine dehydrogenase"/>
    <property type="match status" value="1"/>
</dbReference>
<evidence type="ECO:0000313" key="13">
    <source>
        <dbReference type="Proteomes" id="UP000054217"/>
    </source>
</evidence>
<protein>
    <recommendedName>
        <fullName evidence="14">Phospholipase A-2-activating protein</fullName>
    </recommendedName>
</protein>
<dbReference type="Pfam" id="PF09070">
    <property type="entry name" value="PFU"/>
    <property type="match status" value="1"/>
</dbReference>
<dbReference type="InterPro" id="IPR001680">
    <property type="entry name" value="WD40_rpt"/>
</dbReference>
<dbReference type="Gene3D" id="1.25.10.10">
    <property type="entry name" value="Leucine-rich Repeat Variant"/>
    <property type="match status" value="1"/>
</dbReference>
<dbReference type="InterPro" id="IPR036322">
    <property type="entry name" value="WD40_repeat_dom_sf"/>
</dbReference>
<gene>
    <name evidence="12" type="ORF">M404DRAFT_993060</name>
</gene>
<dbReference type="GO" id="GO:0043161">
    <property type="term" value="P:proteasome-mediated ubiquitin-dependent protein catabolic process"/>
    <property type="evidence" value="ECO:0007669"/>
    <property type="project" value="TreeGrafter"/>
</dbReference>